<feature type="region of interest" description="Disordered" evidence="1">
    <location>
        <begin position="1"/>
        <end position="53"/>
    </location>
</feature>
<protein>
    <submittedName>
        <fullName evidence="2">Uncharacterized protein</fullName>
    </submittedName>
</protein>
<comment type="caution">
    <text evidence="2">The sequence shown here is derived from an EMBL/GenBank/DDBJ whole genome shotgun (WGS) entry which is preliminary data.</text>
</comment>
<reference evidence="2" key="1">
    <citation type="submission" date="2020-06" db="EMBL/GenBank/DDBJ databases">
        <authorList>
            <person name="Li T."/>
            <person name="Hu X."/>
            <person name="Zhang T."/>
            <person name="Song X."/>
            <person name="Zhang H."/>
            <person name="Dai N."/>
            <person name="Sheng W."/>
            <person name="Hou X."/>
            <person name="Wei L."/>
        </authorList>
    </citation>
    <scope>NUCLEOTIDE SEQUENCE</scope>
    <source>
        <strain evidence="2">KEN1</strain>
        <tissue evidence="2">Leaf</tissue>
    </source>
</reference>
<dbReference type="EMBL" id="JACGWN010000008">
    <property type="protein sequence ID" value="KAL0437900.1"/>
    <property type="molecule type" value="Genomic_DNA"/>
</dbReference>
<organism evidence="2">
    <name type="scientific">Sesamum latifolium</name>
    <dbReference type="NCBI Taxonomy" id="2727402"/>
    <lineage>
        <taxon>Eukaryota</taxon>
        <taxon>Viridiplantae</taxon>
        <taxon>Streptophyta</taxon>
        <taxon>Embryophyta</taxon>
        <taxon>Tracheophyta</taxon>
        <taxon>Spermatophyta</taxon>
        <taxon>Magnoliopsida</taxon>
        <taxon>eudicotyledons</taxon>
        <taxon>Gunneridae</taxon>
        <taxon>Pentapetalae</taxon>
        <taxon>asterids</taxon>
        <taxon>lamiids</taxon>
        <taxon>Lamiales</taxon>
        <taxon>Pedaliaceae</taxon>
        <taxon>Sesamum</taxon>
    </lineage>
</organism>
<proteinExistence type="predicted"/>
<reference evidence="2" key="2">
    <citation type="journal article" date="2024" name="Plant">
        <title>Genomic evolution and insights into agronomic trait innovations of Sesamum species.</title>
        <authorList>
            <person name="Miao H."/>
            <person name="Wang L."/>
            <person name="Qu L."/>
            <person name="Liu H."/>
            <person name="Sun Y."/>
            <person name="Le M."/>
            <person name="Wang Q."/>
            <person name="Wei S."/>
            <person name="Zheng Y."/>
            <person name="Lin W."/>
            <person name="Duan Y."/>
            <person name="Cao H."/>
            <person name="Xiong S."/>
            <person name="Wang X."/>
            <person name="Wei L."/>
            <person name="Li C."/>
            <person name="Ma Q."/>
            <person name="Ju M."/>
            <person name="Zhao R."/>
            <person name="Li G."/>
            <person name="Mu C."/>
            <person name="Tian Q."/>
            <person name="Mei H."/>
            <person name="Zhang T."/>
            <person name="Gao T."/>
            <person name="Zhang H."/>
        </authorList>
    </citation>
    <scope>NUCLEOTIDE SEQUENCE</scope>
    <source>
        <strain evidence="2">KEN1</strain>
    </source>
</reference>
<name>A0AAW2W9F8_9LAMI</name>
<evidence type="ECO:0000256" key="1">
    <source>
        <dbReference type="SAM" id="MobiDB-lite"/>
    </source>
</evidence>
<sequence length="53" mass="5468">MSISAIATGDEISESEIPLLNDDDDVVVPDSVDFKAAPPSERNPAAGNPLLSS</sequence>
<gene>
    <name evidence="2" type="ORF">Slati_2273000</name>
</gene>
<accession>A0AAW2W9F8</accession>
<dbReference type="AlphaFoldDB" id="A0AAW2W9F8"/>
<evidence type="ECO:0000313" key="2">
    <source>
        <dbReference type="EMBL" id="KAL0437900.1"/>
    </source>
</evidence>